<comment type="subcellular location">
    <subcellularLocation>
        <location evidence="1">Cell membrane</location>
        <topology evidence="1">Multi-pass membrane protein</topology>
    </subcellularLocation>
</comment>
<evidence type="ECO:0000256" key="5">
    <source>
        <dbReference type="ARBA" id="ARBA00023136"/>
    </source>
</evidence>
<feature type="transmembrane region" description="Helical" evidence="6">
    <location>
        <begin position="762"/>
        <end position="782"/>
    </location>
</feature>
<dbReference type="EMBL" id="AAOF01000014">
    <property type="protein sequence ID" value="EAR20963.1"/>
    <property type="molecule type" value="Genomic_DNA"/>
</dbReference>
<dbReference type="PANTHER" id="PTHR33406">
    <property type="entry name" value="MEMBRANE PROTEIN MJ1562-RELATED"/>
    <property type="match status" value="1"/>
</dbReference>
<dbReference type="HOGENOM" id="CLU_009099_0_0_6"/>
<feature type="transmembrane region" description="Helical" evidence="6">
    <location>
        <begin position="292"/>
        <end position="310"/>
    </location>
</feature>
<evidence type="ECO:0000256" key="1">
    <source>
        <dbReference type="ARBA" id="ARBA00004651"/>
    </source>
</evidence>
<dbReference type="AlphaFoldDB" id="A4BTK7"/>
<accession>A4BTK7</accession>
<evidence type="ECO:0000313" key="8">
    <source>
        <dbReference type="EMBL" id="EAR20963.1"/>
    </source>
</evidence>
<dbReference type="GO" id="GO:0022857">
    <property type="term" value="F:transmembrane transporter activity"/>
    <property type="evidence" value="ECO:0007669"/>
    <property type="project" value="InterPro"/>
</dbReference>
<dbReference type="InterPro" id="IPR050545">
    <property type="entry name" value="Mycobact_MmpL"/>
</dbReference>
<reference evidence="8 9" key="1">
    <citation type="submission" date="2006-02" db="EMBL/GenBank/DDBJ databases">
        <authorList>
            <person name="Waterbury J."/>
            <person name="Ferriera S."/>
            <person name="Johnson J."/>
            <person name="Kravitz S."/>
            <person name="Halpern A."/>
            <person name="Remington K."/>
            <person name="Beeson K."/>
            <person name="Tran B."/>
            <person name="Rogers Y.-H."/>
            <person name="Friedman R."/>
            <person name="Venter J.C."/>
        </authorList>
    </citation>
    <scope>NUCLEOTIDE SEQUENCE [LARGE SCALE GENOMIC DNA]</scope>
    <source>
        <strain evidence="8 9">Nb-231</strain>
    </source>
</reference>
<dbReference type="GO" id="GO:0005886">
    <property type="term" value="C:plasma membrane"/>
    <property type="evidence" value="ECO:0007669"/>
    <property type="project" value="UniProtKB-SubCell"/>
</dbReference>
<dbReference type="PROSITE" id="PS50156">
    <property type="entry name" value="SSD"/>
    <property type="match status" value="1"/>
</dbReference>
<keyword evidence="9" id="KW-1185">Reference proteome</keyword>
<dbReference type="NCBIfam" id="TIGR03480">
    <property type="entry name" value="HpnN"/>
    <property type="match status" value="1"/>
</dbReference>
<feature type="transmembrane region" description="Helical" evidence="6">
    <location>
        <begin position="317"/>
        <end position="340"/>
    </location>
</feature>
<dbReference type="RefSeq" id="WP_004998588.1">
    <property type="nucleotide sequence ID" value="NZ_CH672427.1"/>
</dbReference>
<feature type="transmembrane region" description="Helical" evidence="6">
    <location>
        <begin position="390"/>
        <end position="409"/>
    </location>
</feature>
<feature type="transmembrane region" description="Helical" evidence="6">
    <location>
        <begin position="468"/>
        <end position="488"/>
    </location>
</feature>
<dbReference type="STRING" id="314278.NB231_00220"/>
<feature type="transmembrane region" description="Helical" evidence="6">
    <location>
        <begin position="346"/>
        <end position="369"/>
    </location>
</feature>
<dbReference type="InterPro" id="IPR017841">
    <property type="entry name" value="Hopanoid_biosynth_HpnN"/>
</dbReference>
<dbReference type="Proteomes" id="UP000003374">
    <property type="component" value="Unassembled WGS sequence"/>
</dbReference>
<feature type="transmembrane region" description="Helical" evidence="6">
    <location>
        <begin position="421"/>
        <end position="447"/>
    </location>
</feature>
<feature type="domain" description="SSD" evidence="7">
    <location>
        <begin position="317"/>
        <end position="444"/>
    </location>
</feature>
<proteinExistence type="predicted"/>
<feature type="transmembrane region" description="Helical" evidence="6">
    <location>
        <begin position="735"/>
        <end position="755"/>
    </location>
</feature>
<dbReference type="eggNOG" id="COG0841">
    <property type="taxonomic scope" value="Bacteria"/>
</dbReference>
<feature type="transmembrane region" description="Helical" evidence="6">
    <location>
        <begin position="822"/>
        <end position="847"/>
    </location>
</feature>
<dbReference type="InterPro" id="IPR004869">
    <property type="entry name" value="MMPL_dom"/>
</dbReference>
<dbReference type="SUPFAM" id="SSF82866">
    <property type="entry name" value="Multidrug efflux transporter AcrB transmembrane domain"/>
    <property type="match status" value="2"/>
</dbReference>
<keyword evidence="4 6" id="KW-1133">Transmembrane helix</keyword>
<dbReference type="PRINTS" id="PR00702">
    <property type="entry name" value="ACRIFLAVINRP"/>
</dbReference>
<evidence type="ECO:0000313" key="9">
    <source>
        <dbReference type="Proteomes" id="UP000003374"/>
    </source>
</evidence>
<feature type="transmembrane region" description="Helical" evidence="6">
    <location>
        <begin position="859"/>
        <end position="882"/>
    </location>
</feature>
<keyword evidence="5 6" id="KW-0472">Membrane</keyword>
<evidence type="ECO:0000256" key="2">
    <source>
        <dbReference type="ARBA" id="ARBA00022475"/>
    </source>
</evidence>
<organism evidence="8 9">
    <name type="scientific">Nitrococcus mobilis Nb-231</name>
    <dbReference type="NCBI Taxonomy" id="314278"/>
    <lineage>
        <taxon>Bacteria</taxon>
        <taxon>Pseudomonadati</taxon>
        <taxon>Pseudomonadota</taxon>
        <taxon>Gammaproteobacteria</taxon>
        <taxon>Chromatiales</taxon>
        <taxon>Ectothiorhodospiraceae</taxon>
        <taxon>Nitrococcus</taxon>
    </lineage>
</organism>
<keyword evidence="3 6" id="KW-0812">Transmembrane</keyword>
<protein>
    <submittedName>
        <fullName evidence="8">Putative membrane protein actII-3</fullName>
    </submittedName>
</protein>
<comment type="caution">
    <text evidence="8">The sequence shown here is derived from an EMBL/GenBank/DDBJ whole genome shotgun (WGS) entry which is preliminary data.</text>
</comment>
<dbReference type="OrthoDB" id="7067407at2"/>
<dbReference type="InterPro" id="IPR000731">
    <property type="entry name" value="SSD"/>
</dbReference>
<keyword evidence="2" id="KW-1003">Cell membrane</keyword>
<dbReference type="Gene3D" id="1.20.1640.10">
    <property type="entry name" value="Multidrug efflux transporter AcrB transmembrane domain"/>
    <property type="match status" value="2"/>
</dbReference>
<name>A4BTK7_9GAMM</name>
<evidence type="ECO:0000259" key="7">
    <source>
        <dbReference type="PROSITE" id="PS50156"/>
    </source>
</evidence>
<dbReference type="Pfam" id="PF03176">
    <property type="entry name" value="MMPL"/>
    <property type="match status" value="2"/>
</dbReference>
<dbReference type="PANTHER" id="PTHR33406:SF13">
    <property type="entry name" value="MEMBRANE PROTEIN YDFJ"/>
    <property type="match status" value="1"/>
</dbReference>
<evidence type="ECO:0000256" key="3">
    <source>
        <dbReference type="ARBA" id="ARBA00022692"/>
    </source>
</evidence>
<gene>
    <name evidence="8" type="ORF">NB231_00220</name>
</gene>
<feature type="transmembrane region" description="Helical" evidence="6">
    <location>
        <begin position="35"/>
        <end position="54"/>
    </location>
</feature>
<evidence type="ECO:0000256" key="6">
    <source>
        <dbReference type="SAM" id="Phobius"/>
    </source>
</evidence>
<sequence>MTLDKPQRTGQLIRAAGIAYVRCLCWLVDRSRRAAGWVFLAAVLSTTGLAYFVANHFAINPDTTGMLSRDLPFQKLNAEFNRAFPNLSQNIVVVVDGQTGGLAREAAERLTRWFEQHPDLFSEVYQPTAGAFFTQNGLLYLEPTALDELSERLSEAQPLLARLAQDPSLRGLFTLLGEALDHQATDNESLPGLETILQELTRTLNALSSGSHYQLSWERLMFGEPRAQLERRQLILAKPRPEANAAQPFQHAISATQRAVRSLGLNREPGVRVRLTGEAVLDNEQLQTATTGMTFAVILSITLIIILLLVGLRNWRFVLATLVTLLVGLIWTTAFAVAIVGPFNVISLAFAVLFVGIGIDFGIQFCMRYREDFSYTHNLPTALRLSARNMGGALSLAAVAAAASFYSFVPTSYAGIIDLGIIAGTSMLIALLANLTLLPALLTLLGTHPRASHFKQRLGFAPLLLKRSAWGITLGAVLAGLAAIPWATQADFDFDPIRLQDPNSEAVSALRSLLTESEYSLYTIEFMQPNLTAARQLAARVTALQAVAQAVTLASFIPEDQADKLARVESLTVIIPPYTLVPPATDSPPDLTELHSALNTFRARLAYWQAHGAADLAAPLTGLQQAIDTYQTRFGDSPENITELQRRIMRTLPTELKRLSLALQAQEITLDNLPAELRERYLTADGRARVQVFSSLDLNQIPQLRRFVNQVQAVGPQAIGLPVLLKEGGDAVITAFRQASLIAVVAILILLLVVLRNPWDTLLALAPLALAGLLTVGSMEILAIPFNLANIIVLPLLVGLGVAYGIYFVLRWRSGEHIGQVLLSSTPTAILFSALTTMSSFGSLALASDPGVAMLGRTLSIALGWVLICTLIVLPAVLMLVAPHRNASVERRSI</sequence>
<feature type="transmembrane region" description="Helical" evidence="6">
    <location>
        <begin position="788"/>
        <end position="810"/>
    </location>
</feature>
<evidence type="ECO:0000256" key="4">
    <source>
        <dbReference type="ARBA" id="ARBA00022989"/>
    </source>
</evidence>
<dbReference type="InterPro" id="IPR001036">
    <property type="entry name" value="Acrflvin-R"/>
</dbReference>